<dbReference type="InterPro" id="IPR015915">
    <property type="entry name" value="Kelch-typ_b-propeller"/>
</dbReference>
<reference evidence="1 2" key="1">
    <citation type="submission" date="2024-01" db="EMBL/GenBank/DDBJ databases">
        <title>A draft genome for a cacao thread blight-causing isolate of Paramarasmius palmivorus.</title>
        <authorList>
            <person name="Baruah I.K."/>
            <person name="Bukari Y."/>
            <person name="Amoako-Attah I."/>
            <person name="Meinhardt L.W."/>
            <person name="Bailey B.A."/>
            <person name="Cohen S.P."/>
        </authorList>
    </citation>
    <scope>NUCLEOTIDE SEQUENCE [LARGE SCALE GENOMIC DNA]</scope>
    <source>
        <strain evidence="1 2">GH-12</strain>
    </source>
</reference>
<dbReference type="SUPFAM" id="SSF117281">
    <property type="entry name" value="Kelch motif"/>
    <property type="match status" value="1"/>
</dbReference>
<comment type="caution">
    <text evidence="1">The sequence shown here is derived from an EMBL/GenBank/DDBJ whole genome shotgun (WGS) entry which is preliminary data.</text>
</comment>
<organism evidence="1 2">
    <name type="scientific">Paramarasmius palmivorus</name>
    <dbReference type="NCBI Taxonomy" id="297713"/>
    <lineage>
        <taxon>Eukaryota</taxon>
        <taxon>Fungi</taxon>
        <taxon>Dikarya</taxon>
        <taxon>Basidiomycota</taxon>
        <taxon>Agaricomycotina</taxon>
        <taxon>Agaricomycetes</taxon>
        <taxon>Agaricomycetidae</taxon>
        <taxon>Agaricales</taxon>
        <taxon>Marasmiineae</taxon>
        <taxon>Marasmiaceae</taxon>
        <taxon>Paramarasmius</taxon>
    </lineage>
</organism>
<proteinExistence type="predicted"/>
<evidence type="ECO:0008006" key="3">
    <source>
        <dbReference type="Google" id="ProtNLM"/>
    </source>
</evidence>
<gene>
    <name evidence="1" type="ORF">VNI00_003199</name>
</gene>
<evidence type="ECO:0000313" key="2">
    <source>
        <dbReference type="Proteomes" id="UP001383192"/>
    </source>
</evidence>
<evidence type="ECO:0000313" key="1">
    <source>
        <dbReference type="EMBL" id="KAK7054736.1"/>
    </source>
</evidence>
<dbReference type="AlphaFoldDB" id="A0AAW0DPB3"/>
<dbReference type="Proteomes" id="UP001383192">
    <property type="component" value="Unassembled WGS sequence"/>
</dbReference>
<dbReference type="Gene3D" id="2.120.10.80">
    <property type="entry name" value="Kelch-type beta propeller"/>
    <property type="match status" value="1"/>
</dbReference>
<sequence length="362" mass="41000">MKTKSYTSSRFHDDGSTLHCLDFKRKMWDDTVHDIKSNISFDSEDHRQPLPSCIWTKLTFFKDPRTNKKFLFLIGGYIGDPLNRDKWTAFNHGQFMTVLMVDISDKSWQVLNTTGAAPARFRHAVACIGNDIYVFGGRSKFPERDHEGEDNWRCSPEEILHTYSVLSFDPDTSQWTWRVPEQSLPERVKKLGFHIEALVMESPGFGKNKIFLSPGMMGEKELCYLDFSKFCLFTPSTGAAMTWDGGPQPTEAPSGEIGFHEVIPFTSARYNGGQSDSVIFAVLGENSDTYDFYHYKPPYNDEFRHLGDIDNTFTKRRIKDGTVKTGLSKSFVGCVAVGGKTYILAKGCEDVLDTIAEVSFMV</sequence>
<dbReference type="EMBL" id="JAYKXP010000008">
    <property type="protein sequence ID" value="KAK7054736.1"/>
    <property type="molecule type" value="Genomic_DNA"/>
</dbReference>
<dbReference type="InterPro" id="IPR011498">
    <property type="entry name" value="Kelch_2"/>
</dbReference>
<keyword evidence="2" id="KW-1185">Reference proteome</keyword>
<dbReference type="Pfam" id="PF07646">
    <property type="entry name" value="Kelch_2"/>
    <property type="match status" value="1"/>
</dbReference>
<name>A0AAW0DPB3_9AGAR</name>
<protein>
    <recommendedName>
        <fullName evidence="3">Kelch repeat-containing protein</fullName>
    </recommendedName>
</protein>
<accession>A0AAW0DPB3</accession>